<dbReference type="RefSeq" id="WP_095497969.1">
    <property type="nucleotide sequence ID" value="NZ_BSPO01000001.1"/>
</dbReference>
<comment type="caution">
    <text evidence="2">The sequence shown here is derived from an EMBL/GenBank/DDBJ whole genome shotgun (WGS) entry which is preliminary data.</text>
</comment>
<accession>A0AA37TMJ2</accession>
<name>A0AA37TMJ2_9GAMM</name>
<dbReference type="Proteomes" id="UP001157439">
    <property type="component" value="Unassembled WGS sequence"/>
</dbReference>
<dbReference type="InterPro" id="IPR023614">
    <property type="entry name" value="Porin_dom_sf"/>
</dbReference>
<feature type="chain" id="PRO_5041325265" evidence="1">
    <location>
        <begin position="24"/>
        <end position="402"/>
    </location>
</feature>
<evidence type="ECO:0000313" key="3">
    <source>
        <dbReference type="Proteomes" id="UP001157439"/>
    </source>
</evidence>
<sequence>MKKSYIARGVCAALAYVSLSAMAASNPTLTNPAISFVLDGYYQNGNRAMSEHAEGFNLGHNELALSANIDENFYGKFTTVFEMHDGETEVNVEEAFIQTTSMPYGLSVRGGRFLSDLGYLNNQHTHTDSFAERPSVYRAFLGNHYSDTGLRLNYLVPTETYWLLGVEGFAGKPLAAEDEHDHDDHSDKKVPVINGYTKIGGDIGVSHSWQLGLSYLYNANGRRALEEHHDDHMADAHDGEEHDHAHGAMYTGESMYVLDAVYKWAPNGNRKYQNFTFSGEFFRVNDILKEEHHDDHDDHDDHDAHKDYHQGWYASAVYQFAPAWSVGVRYGELDVQTIHGDHLDADNLKETDISLNWHASHFSNVRLQVTQQKGTNFEGMVDDQVISLQYTMTLGAHGAHQF</sequence>
<protein>
    <submittedName>
        <fullName evidence="2">TonB-dependent receptor</fullName>
    </submittedName>
</protein>
<keyword evidence="1" id="KW-0732">Signal</keyword>
<dbReference type="EMBL" id="BSPO01000001">
    <property type="protein sequence ID" value="GLS82418.1"/>
    <property type="molecule type" value="Genomic_DNA"/>
</dbReference>
<dbReference type="Gene3D" id="2.40.160.10">
    <property type="entry name" value="Porin"/>
    <property type="match status" value="1"/>
</dbReference>
<feature type="signal peptide" evidence="1">
    <location>
        <begin position="1"/>
        <end position="23"/>
    </location>
</feature>
<keyword evidence="3" id="KW-1185">Reference proteome</keyword>
<evidence type="ECO:0000313" key="2">
    <source>
        <dbReference type="EMBL" id="GLS82418.1"/>
    </source>
</evidence>
<evidence type="ECO:0000256" key="1">
    <source>
        <dbReference type="SAM" id="SignalP"/>
    </source>
</evidence>
<dbReference type="AlphaFoldDB" id="A0AA37TMJ2"/>
<gene>
    <name evidence="2" type="ORF">GCM10007894_03950</name>
</gene>
<keyword evidence="2" id="KW-0675">Receptor</keyword>
<proteinExistence type="predicted"/>
<reference evidence="2 3" key="1">
    <citation type="journal article" date="2014" name="Int. J. Syst. Evol. Microbiol.">
        <title>Complete genome sequence of Corynebacterium casei LMG S-19264T (=DSM 44701T), isolated from a smear-ripened cheese.</title>
        <authorList>
            <consortium name="US DOE Joint Genome Institute (JGI-PGF)"/>
            <person name="Walter F."/>
            <person name="Albersmeier A."/>
            <person name="Kalinowski J."/>
            <person name="Ruckert C."/>
        </authorList>
    </citation>
    <scope>NUCLEOTIDE SEQUENCE [LARGE SCALE GENOMIC DNA]</scope>
    <source>
        <strain evidence="2 3">NBRC 112785</strain>
    </source>
</reference>
<dbReference type="SUPFAM" id="SSF56935">
    <property type="entry name" value="Porins"/>
    <property type="match status" value="1"/>
</dbReference>
<organism evidence="2 3">
    <name type="scientific">Paraferrimonas haliotis</name>
    <dbReference type="NCBI Taxonomy" id="2013866"/>
    <lineage>
        <taxon>Bacteria</taxon>
        <taxon>Pseudomonadati</taxon>
        <taxon>Pseudomonadota</taxon>
        <taxon>Gammaproteobacteria</taxon>
        <taxon>Alteromonadales</taxon>
        <taxon>Ferrimonadaceae</taxon>
        <taxon>Paraferrimonas</taxon>
    </lineage>
</organism>